<dbReference type="Pfam" id="PF08843">
    <property type="entry name" value="AbiEii"/>
    <property type="match status" value="1"/>
</dbReference>
<dbReference type="STRING" id="1619110.UW36_C0001G0002"/>
<dbReference type="AlphaFoldDB" id="A0A0G1KD15"/>
<dbReference type="EMBL" id="LCIA01000001">
    <property type="protein sequence ID" value="KKT45704.1"/>
    <property type="molecule type" value="Genomic_DNA"/>
</dbReference>
<evidence type="ECO:0000313" key="1">
    <source>
        <dbReference type="EMBL" id="KKT45704.1"/>
    </source>
</evidence>
<name>A0A0G1KD15_UNCKA</name>
<accession>A0A0G1KD15</accession>
<dbReference type="InterPro" id="IPR014942">
    <property type="entry name" value="AbiEii"/>
</dbReference>
<reference evidence="1 2" key="1">
    <citation type="journal article" date="2015" name="Nature">
        <title>rRNA introns, odd ribosomes, and small enigmatic genomes across a large radiation of phyla.</title>
        <authorList>
            <person name="Brown C.T."/>
            <person name="Hug L.A."/>
            <person name="Thomas B.C."/>
            <person name="Sharon I."/>
            <person name="Castelle C.J."/>
            <person name="Singh A."/>
            <person name="Wilkins M.J."/>
            <person name="Williams K.H."/>
            <person name="Banfield J.F."/>
        </authorList>
    </citation>
    <scope>NUCLEOTIDE SEQUENCE [LARGE SCALE GENOMIC DNA]</scope>
</reference>
<protein>
    <submittedName>
        <fullName evidence="1">Uncharacterized protein</fullName>
    </submittedName>
</protein>
<evidence type="ECO:0000313" key="2">
    <source>
        <dbReference type="Proteomes" id="UP000034128"/>
    </source>
</evidence>
<comment type="caution">
    <text evidence="1">The sequence shown here is derived from an EMBL/GenBank/DDBJ whole genome shotgun (WGS) entry which is preliminary data.</text>
</comment>
<sequence>MHEETLYIETQNVLHKLECEELLHSFYLAGGTALALQLGHRKSIDLDFFTSAFPNPQQLLAFIQRCQGSVTRQDSKSVDLLIWDKVKQFLLAQTL</sequence>
<dbReference type="Proteomes" id="UP000034128">
    <property type="component" value="Unassembled WGS sequence"/>
</dbReference>
<organism evidence="1 2">
    <name type="scientific">candidate division WWE3 bacterium GW2011_GWA2_44_16</name>
    <dbReference type="NCBI Taxonomy" id="1619110"/>
    <lineage>
        <taxon>Bacteria</taxon>
        <taxon>Katanobacteria</taxon>
    </lineage>
</organism>
<dbReference type="PATRIC" id="fig|1619110.3.peg.4"/>
<gene>
    <name evidence="1" type="ORF">UW36_C0001G0002</name>
</gene>
<proteinExistence type="predicted"/>